<dbReference type="GO" id="GO:0046654">
    <property type="term" value="P:tetrahydrofolate biosynthetic process"/>
    <property type="evidence" value="ECO:0007669"/>
    <property type="project" value="UniProtKB-UniPathway"/>
</dbReference>
<keyword evidence="8" id="KW-0067">ATP-binding</keyword>
<evidence type="ECO:0000256" key="7">
    <source>
        <dbReference type="ARBA" id="ARBA00022777"/>
    </source>
</evidence>
<dbReference type="GO" id="GO:0003848">
    <property type="term" value="F:2-amino-4-hydroxy-6-hydroxymethyldihydropteridine diphosphokinase activity"/>
    <property type="evidence" value="ECO:0007669"/>
    <property type="project" value="UniProtKB-EC"/>
</dbReference>
<feature type="region of interest" description="Disordered" evidence="13">
    <location>
        <begin position="160"/>
        <end position="180"/>
    </location>
</feature>
<comment type="caution">
    <text evidence="15">The sequence shown here is derived from an EMBL/GenBank/DDBJ whole genome shotgun (WGS) entry which is preliminary data.</text>
</comment>
<dbReference type="GO" id="GO:0046656">
    <property type="term" value="P:folic acid biosynthetic process"/>
    <property type="evidence" value="ECO:0007669"/>
    <property type="project" value="UniProtKB-KW"/>
</dbReference>
<reference evidence="15 16" key="1">
    <citation type="submission" date="2020-08" db="EMBL/GenBank/DDBJ databases">
        <title>Genome sequencing of Purple Non-Sulfur Bacteria from various extreme environments.</title>
        <authorList>
            <person name="Mayer M."/>
        </authorList>
    </citation>
    <scope>NUCLEOTIDE SEQUENCE [LARGE SCALE GENOMIC DNA]</scope>
    <source>
        <strain evidence="15 16">JA131</strain>
    </source>
</reference>
<protein>
    <recommendedName>
        <fullName evidence="4">2-amino-4-hydroxy-6-hydroxymethyldihydropteridine pyrophosphokinase</fullName>
        <ecNumber evidence="3">2.7.6.3</ecNumber>
    </recommendedName>
    <alternativeName>
        <fullName evidence="11">6-hydroxymethyl-7,8-dihydropterin pyrophosphokinase</fullName>
    </alternativeName>
    <alternativeName>
        <fullName evidence="12">7,8-dihydro-6-hydroxymethylpterin-pyrophosphokinase</fullName>
    </alternativeName>
</protein>
<evidence type="ECO:0000256" key="8">
    <source>
        <dbReference type="ARBA" id="ARBA00022840"/>
    </source>
</evidence>
<proteinExistence type="inferred from homology"/>
<evidence type="ECO:0000256" key="13">
    <source>
        <dbReference type="SAM" id="MobiDB-lite"/>
    </source>
</evidence>
<keyword evidence="16" id="KW-1185">Reference proteome</keyword>
<evidence type="ECO:0000256" key="1">
    <source>
        <dbReference type="ARBA" id="ARBA00005051"/>
    </source>
</evidence>
<sequence length="180" mass="18957">MILVALGANLPGPAGPPRDTLAAALARLPAMGVTVARRSPWYRSAPVPPSDQPWFVNGVAEVRFDGPPEALMDRLHMVEADFGRRRDGTLNAARALDLDLLDVDGMTRAAGPVLPHPRLHQRAFVLLPLADVAPAWRHPILGQSVTALIAALGPLDGIMRDPDDTGGAVAPPPIPPSPAP</sequence>
<dbReference type="NCBIfam" id="TIGR01498">
    <property type="entry name" value="folK"/>
    <property type="match status" value="1"/>
</dbReference>
<evidence type="ECO:0000256" key="4">
    <source>
        <dbReference type="ARBA" id="ARBA00016218"/>
    </source>
</evidence>
<evidence type="ECO:0000256" key="12">
    <source>
        <dbReference type="ARBA" id="ARBA00033413"/>
    </source>
</evidence>
<dbReference type="CDD" id="cd00483">
    <property type="entry name" value="HPPK"/>
    <property type="match status" value="1"/>
</dbReference>
<dbReference type="PANTHER" id="PTHR43071:SF1">
    <property type="entry name" value="2-AMINO-4-HYDROXY-6-HYDROXYMETHYLDIHYDROPTERIDINE PYROPHOSPHOKINASE"/>
    <property type="match status" value="1"/>
</dbReference>
<feature type="compositionally biased region" description="Pro residues" evidence="13">
    <location>
        <begin position="170"/>
        <end position="180"/>
    </location>
</feature>
<comment type="pathway">
    <text evidence="1">Cofactor biosynthesis; tetrahydrofolate biosynthesis; 2-amino-4-hydroxy-6-hydroxymethyl-7,8-dihydropteridine diphosphate from 7,8-dihydroneopterin triphosphate: step 4/4.</text>
</comment>
<dbReference type="EC" id="2.7.6.3" evidence="3"/>
<dbReference type="InterPro" id="IPR035907">
    <property type="entry name" value="Hppk_sf"/>
</dbReference>
<dbReference type="PANTHER" id="PTHR43071">
    <property type="entry name" value="2-AMINO-4-HYDROXY-6-HYDROXYMETHYLDIHYDROPTERIDINE PYROPHOSPHOKINASE"/>
    <property type="match status" value="1"/>
</dbReference>
<dbReference type="EMBL" id="JACIGK010000031">
    <property type="protein sequence ID" value="MBB4267671.1"/>
    <property type="molecule type" value="Genomic_DNA"/>
</dbReference>
<dbReference type="UniPathway" id="UPA00077">
    <property type="reaction ID" value="UER00155"/>
</dbReference>
<dbReference type="Pfam" id="PF01288">
    <property type="entry name" value="HPPK"/>
    <property type="match status" value="1"/>
</dbReference>
<evidence type="ECO:0000256" key="3">
    <source>
        <dbReference type="ARBA" id="ARBA00013253"/>
    </source>
</evidence>
<dbReference type="GO" id="GO:0016301">
    <property type="term" value="F:kinase activity"/>
    <property type="evidence" value="ECO:0007669"/>
    <property type="project" value="UniProtKB-KW"/>
</dbReference>
<organism evidence="15 16">
    <name type="scientific">Roseospira visakhapatnamensis</name>
    <dbReference type="NCBI Taxonomy" id="390880"/>
    <lineage>
        <taxon>Bacteria</taxon>
        <taxon>Pseudomonadati</taxon>
        <taxon>Pseudomonadota</taxon>
        <taxon>Alphaproteobacteria</taxon>
        <taxon>Rhodospirillales</taxon>
        <taxon>Rhodospirillaceae</taxon>
        <taxon>Roseospira</taxon>
    </lineage>
</organism>
<dbReference type="GO" id="GO:0005524">
    <property type="term" value="F:ATP binding"/>
    <property type="evidence" value="ECO:0007669"/>
    <property type="project" value="UniProtKB-KW"/>
</dbReference>
<evidence type="ECO:0000256" key="6">
    <source>
        <dbReference type="ARBA" id="ARBA00022741"/>
    </source>
</evidence>
<accession>A0A7W6RFL0</accession>
<comment type="function">
    <text evidence="10">Catalyzes the transfer of pyrophosphate from adenosine triphosphate (ATP) to 6-hydroxymethyl-7,8-dihydropterin, an enzymatic step in folate biosynthesis pathway.</text>
</comment>
<evidence type="ECO:0000256" key="5">
    <source>
        <dbReference type="ARBA" id="ARBA00022679"/>
    </source>
</evidence>
<evidence type="ECO:0000259" key="14">
    <source>
        <dbReference type="Pfam" id="PF01288"/>
    </source>
</evidence>
<comment type="similarity">
    <text evidence="2">Belongs to the HPPK family.</text>
</comment>
<dbReference type="Proteomes" id="UP000554286">
    <property type="component" value="Unassembled WGS sequence"/>
</dbReference>
<keyword evidence="5 15" id="KW-0808">Transferase</keyword>
<name>A0A7W6RFL0_9PROT</name>
<dbReference type="InterPro" id="IPR000550">
    <property type="entry name" value="Hppk"/>
</dbReference>
<dbReference type="Gene3D" id="3.30.70.560">
    <property type="entry name" value="7,8-Dihydro-6-hydroxymethylpterin-pyrophosphokinase HPPK"/>
    <property type="match status" value="1"/>
</dbReference>
<evidence type="ECO:0000313" key="16">
    <source>
        <dbReference type="Proteomes" id="UP000554286"/>
    </source>
</evidence>
<feature type="domain" description="7,8-dihydro-6-hydroxymethylpterin-pyrophosphokinase" evidence="14">
    <location>
        <begin position="4"/>
        <end position="134"/>
    </location>
</feature>
<evidence type="ECO:0000256" key="2">
    <source>
        <dbReference type="ARBA" id="ARBA00005810"/>
    </source>
</evidence>
<keyword evidence="6" id="KW-0547">Nucleotide-binding</keyword>
<evidence type="ECO:0000256" key="11">
    <source>
        <dbReference type="ARBA" id="ARBA00029766"/>
    </source>
</evidence>
<gene>
    <name evidence="15" type="ORF">GGD89_003318</name>
</gene>
<dbReference type="RefSeq" id="WP_184047449.1">
    <property type="nucleotide sequence ID" value="NZ_JACIGK010000031.1"/>
</dbReference>
<dbReference type="SUPFAM" id="SSF55083">
    <property type="entry name" value="6-hydroxymethyl-7,8-dihydropterin pyrophosphokinase, HPPK"/>
    <property type="match status" value="1"/>
</dbReference>
<dbReference type="AlphaFoldDB" id="A0A7W6RFL0"/>
<evidence type="ECO:0000256" key="10">
    <source>
        <dbReference type="ARBA" id="ARBA00029409"/>
    </source>
</evidence>
<keyword evidence="7 15" id="KW-0418">Kinase</keyword>
<evidence type="ECO:0000256" key="9">
    <source>
        <dbReference type="ARBA" id="ARBA00022909"/>
    </source>
</evidence>
<evidence type="ECO:0000313" key="15">
    <source>
        <dbReference type="EMBL" id="MBB4267671.1"/>
    </source>
</evidence>
<keyword evidence="9" id="KW-0289">Folate biosynthesis</keyword>